<evidence type="ECO:0000313" key="2">
    <source>
        <dbReference type="WBParaSite" id="PEQ_0000785501-mRNA-1"/>
    </source>
</evidence>
<dbReference type="AlphaFoldDB" id="A0A914S0L0"/>
<evidence type="ECO:0000313" key="1">
    <source>
        <dbReference type="Proteomes" id="UP000887564"/>
    </source>
</evidence>
<proteinExistence type="predicted"/>
<organism evidence="1 2">
    <name type="scientific">Parascaris equorum</name>
    <name type="common">Equine roundworm</name>
    <dbReference type="NCBI Taxonomy" id="6256"/>
    <lineage>
        <taxon>Eukaryota</taxon>
        <taxon>Metazoa</taxon>
        <taxon>Ecdysozoa</taxon>
        <taxon>Nematoda</taxon>
        <taxon>Chromadorea</taxon>
        <taxon>Rhabditida</taxon>
        <taxon>Spirurina</taxon>
        <taxon>Ascaridomorpha</taxon>
        <taxon>Ascaridoidea</taxon>
        <taxon>Ascarididae</taxon>
        <taxon>Parascaris</taxon>
    </lineage>
</organism>
<reference evidence="2" key="1">
    <citation type="submission" date="2022-11" db="UniProtKB">
        <authorList>
            <consortium name="WormBaseParasite"/>
        </authorList>
    </citation>
    <scope>IDENTIFICATION</scope>
</reference>
<dbReference type="Proteomes" id="UP000887564">
    <property type="component" value="Unplaced"/>
</dbReference>
<keyword evidence="1" id="KW-1185">Reference proteome</keyword>
<sequence length="95" mass="10636">MLAVGWWEEEEEGAVLNPDAQTSSIFVAFGASIYTKNVVLVVDHGIIQWCVFTGDQRFARDITLRSEQEERRRRSSVGGFSDVIKRSIASELCVA</sequence>
<dbReference type="WBParaSite" id="PEQ_0000785501-mRNA-1">
    <property type="protein sequence ID" value="PEQ_0000785501-mRNA-1"/>
    <property type="gene ID" value="PEQ_0000785501"/>
</dbReference>
<protein>
    <submittedName>
        <fullName evidence="2">Uncharacterized protein</fullName>
    </submittedName>
</protein>
<name>A0A914S0L0_PAREQ</name>
<accession>A0A914S0L0</accession>